<name>A0A8J2ZMJ5_9RHOB</name>
<protein>
    <submittedName>
        <fullName evidence="2">Uncharacterized protein</fullName>
    </submittedName>
</protein>
<sequence>MLGIFAKSFMTASRVDRARDRWTPPAPSREALREERLRRDERLRSGPFSREA</sequence>
<proteinExistence type="predicted"/>
<keyword evidence="3" id="KW-1185">Reference proteome</keyword>
<dbReference type="EMBL" id="BMJV01000007">
    <property type="protein sequence ID" value="GGG81170.1"/>
    <property type="molecule type" value="Genomic_DNA"/>
</dbReference>
<organism evidence="2 3">
    <name type="scientific">Salipiger pallidus</name>
    <dbReference type="NCBI Taxonomy" id="1775170"/>
    <lineage>
        <taxon>Bacteria</taxon>
        <taxon>Pseudomonadati</taxon>
        <taxon>Pseudomonadota</taxon>
        <taxon>Alphaproteobacteria</taxon>
        <taxon>Rhodobacterales</taxon>
        <taxon>Roseobacteraceae</taxon>
        <taxon>Salipiger</taxon>
    </lineage>
</organism>
<feature type="compositionally biased region" description="Basic and acidic residues" evidence="1">
    <location>
        <begin position="30"/>
        <end position="52"/>
    </location>
</feature>
<gene>
    <name evidence="2" type="ORF">GCM10011415_33350</name>
</gene>
<dbReference type="AlphaFoldDB" id="A0A8J2ZMJ5"/>
<dbReference type="RefSeq" id="WP_188791377.1">
    <property type="nucleotide sequence ID" value="NZ_BMJV01000007.1"/>
</dbReference>
<feature type="region of interest" description="Disordered" evidence="1">
    <location>
        <begin position="20"/>
        <end position="52"/>
    </location>
</feature>
<accession>A0A8J2ZMJ5</accession>
<evidence type="ECO:0000313" key="2">
    <source>
        <dbReference type="EMBL" id="GGG81170.1"/>
    </source>
</evidence>
<evidence type="ECO:0000256" key="1">
    <source>
        <dbReference type="SAM" id="MobiDB-lite"/>
    </source>
</evidence>
<comment type="caution">
    <text evidence="2">The sequence shown here is derived from an EMBL/GenBank/DDBJ whole genome shotgun (WGS) entry which is preliminary data.</text>
</comment>
<evidence type="ECO:0000313" key="3">
    <source>
        <dbReference type="Proteomes" id="UP000617145"/>
    </source>
</evidence>
<reference evidence="2" key="1">
    <citation type="journal article" date="2014" name="Int. J. Syst. Evol. Microbiol.">
        <title>Complete genome sequence of Corynebacterium casei LMG S-19264T (=DSM 44701T), isolated from a smear-ripened cheese.</title>
        <authorList>
            <consortium name="US DOE Joint Genome Institute (JGI-PGF)"/>
            <person name="Walter F."/>
            <person name="Albersmeier A."/>
            <person name="Kalinowski J."/>
            <person name="Ruckert C."/>
        </authorList>
    </citation>
    <scope>NUCLEOTIDE SEQUENCE</scope>
    <source>
        <strain evidence="2">CGMCC 1.15762</strain>
    </source>
</reference>
<dbReference type="Proteomes" id="UP000617145">
    <property type="component" value="Unassembled WGS sequence"/>
</dbReference>
<reference evidence="2" key="2">
    <citation type="submission" date="2020-09" db="EMBL/GenBank/DDBJ databases">
        <authorList>
            <person name="Sun Q."/>
            <person name="Zhou Y."/>
        </authorList>
    </citation>
    <scope>NUCLEOTIDE SEQUENCE</scope>
    <source>
        <strain evidence="2">CGMCC 1.15762</strain>
    </source>
</reference>